<dbReference type="RefSeq" id="WP_068569595.1">
    <property type="nucleotide sequence ID" value="NZ_LSRE01000001.1"/>
</dbReference>
<sequence length="230" mass="24602">MVLALFGSTLLLGLHACLSVGLWLSADRKIDWWIEVIGALLFALAAGVIGREASHVPVATRSALAIRDAVEVRGRLTLLFFLSAAGAIILTFVTAVLLGGAALSAFAVGTRDGAMSALLIGGFVLLFNAVLAGYAVGVLRASRIVLIALSPEGVSIATSGQAPTFTPWNEIEWFSRAVESMYFPIGPSDVDHHFTWRFGDVSVRTPVDLRPGVVEIDRELRRLAPHLLDR</sequence>
<evidence type="ECO:0000313" key="2">
    <source>
        <dbReference type="EMBL" id="KXP01355.1"/>
    </source>
</evidence>
<dbReference type="EMBL" id="LSRF01000001">
    <property type="protein sequence ID" value="KXP14967.1"/>
    <property type="molecule type" value="Genomic_DNA"/>
</dbReference>
<keyword evidence="1" id="KW-0472">Membrane</keyword>
<reference evidence="4" key="2">
    <citation type="submission" date="2016-02" db="EMBL/GenBank/DDBJ databases">
        <authorList>
            <person name="Wen L."/>
            <person name="He K."/>
            <person name="Yang H."/>
        </authorList>
    </citation>
    <scope>NUCLEOTIDE SEQUENCE [LARGE SCALE GENOMIC DNA]</scope>
    <source>
        <strain evidence="4">JCM 15929</strain>
    </source>
</reference>
<keyword evidence="1" id="KW-1133">Transmembrane helix</keyword>
<dbReference type="AlphaFoldDB" id="A0A138AWY3"/>
<gene>
    <name evidence="3" type="ORF">AXK60_03640</name>
    <name evidence="2" type="ORF">AXK61_00610</name>
</gene>
<comment type="caution">
    <text evidence="3">The sequence shown here is derived from an EMBL/GenBank/DDBJ whole genome shotgun (WGS) entry which is preliminary data.</text>
</comment>
<protein>
    <submittedName>
        <fullName evidence="3">Uncharacterized protein</fullName>
    </submittedName>
</protein>
<evidence type="ECO:0000313" key="4">
    <source>
        <dbReference type="Proteomes" id="UP000070258"/>
    </source>
</evidence>
<feature type="transmembrane region" description="Helical" evidence="1">
    <location>
        <begin position="76"/>
        <end position="108"/>
    </location>
</feature>
<evidence type="ECO:0000313" key="5">
    <source>
        <dbReference type="Proteomes" id="UP000070409"/>
    </source>
</evidence>
<dbReference type="Proteomes" id="UP000070258">
    <property type="component" value="Unassembled WGS sequence"/>
</dbReference>
<evidence type="ECO:0000256" key="1">
    <source>
        <dbReference type="SAM" id="Phobius"/>
    </source>
</evidence>
<feature type="transmembrane region" description="Helical" evidence="1">
    <location>
        <begin position="32"/>
        <end position="50"/>
    </location>
</feature>
<keyword evidence="5" id="KW-1185">Reference proteome</keyword>
<dbReference type="EMBL" id="LSRE01000001">
    <property type="protein sequence ID" value="KXP01355.1"/>
    <property type="molecule type" value="Genomic_DNA"/>
</dbReference>
<dbReference type="STRING" id="239498.AXK60_03640"/>
<reference evidence="3" key="3">
    <citation type="submission" date="2016-02" db="EMBL/GenBank/DDBJ databases">
        <authorList>
            <person name="Teng J.L."/>
            <person name="Yang Y."/>
            <person name="Huang Y."/>
            <person name="Guo F."/>
            <person name="Wei W."/>
            <person name="Chen J.H."/>
            <person name="Wong S.Y."/>
            <person name="Lau S.K."/>
            <person name="Woo P.C."/>
        </authorList>
    </citation>
    <scope>NUCLEOTIDE SEQUENCE</scope>
    <source>
        <strain evidence="3">JCM 15929</strain>
    </source>
</reference>
<dbReference type="Proteomes" id="UP000070409">
    <property type="component" value="Unassembled WGS sequence"/>
</dbReference>
<feature type="transmembrane region" description="Helical" evidence="1">
    <location>
        <begin position="114"/>
        <end position="136"/>
    </location>
</feature>
<proteinExistence type="predicted"/>
<name>A0A138AWY3_9ACTN</name>
<keyword evidence="1" id="KW-0812">Transmembrane</keyword>
<dbReference type="OrthoDB" id="9945430at2"/>
<organism evidence="3 4">
    <name type="scientific">Tsukamurella pseudospumae</name>
    <dbReference type="NCBI Taxonomy" id="239498"/>
    <lineage>
        <taxon>Bacteria</taxon>
        <taxon>Bacillati</taxon>
        <taxon>Actinomycetota</taxon>
        <taxon>Actinomycetes</taxon>
        <taxon>Mycobacteriales</taxon>
        <taxon>Tsukamurellaceae</taxon>
        <taxon>Tsukamurella</taxon>
    </lineage>
</organism>
<reference evidence="2 5" key="1">
    <citation type="submission" date="2016-02" db="EMBL/GenBank/DDBJ databases">
        <authorList>
            <person name="Teng J.L."/>
            <person name="Tang Y."/>
            <person name="Huang Y."/>
            <person name="Guo F."/>
            <person name="Wei W."/>
            <person name="Chen J.H."/>
            <person name="Wong S.Y."/>
            <person name="Lau S.K."/>
            <person name="Woo P.C."/>
        </authorList>
    </citation>
    <scope>NUCLEOTIDE SEQUENCE [LARGE SCALE GENOMIC DNA]</scope>
    <source>
        <strain evidence="2 5">JCM 13375</strain>
    </source>
</reference>
<evidence type="ECO:0000313" key="3">
    <source>
        <dbReference type="EMBL" id="KXP14967.1"/>
    </source>
</evidence>
<accession>A0A138AWY3</accession>